<dbReference type="EMBL" id="JACAZF010000007">
    <property type="protein sequence ID" value="KAF7299473.1"/>
    <property type="molecule type" value="Genomic_DNA"/>
</dbReference>
<sequence length="457" mass="51530">MEDSVQTALKKLRIHHETLTSTTSNSQPLPFELVDHIFDLYIKTSSPHIGCPPRRDGKIISRDPGPLLLASVCRVWRRRCLLRPALWSKLTVYSRKNAPKRDYELSTIVSIWLRRAQDHPLNLALHLNSVFTASVKTAATVFAILPHLAKQIETLAITIDRRTVDHFYREISFPMLKDFSLIIDEAQHEDEDALHESALLDNLIAPQLTSARLIHASTDWITLPWSQITKFEAVYRELYEISPLLEQMPLLQELDFTLRRSGFSSVYHQPDVAGRLIPMPALRILRLHYALPLIPRLTLPALTTLEIENMEESDIGKLSLLAERSTWPLHALFFERTSPAAIVAGLKVAPMLHTVGLDLRLGAGDKGPLVEEDVNEVFAILGMPNHLPNLRSLRLISPPLSSIDSVAPALQEHNQLELLDLSVVTVEGDVTDLSRALTLFQRPTLRLKLHSASKTPY</sequence>
<proteinExistence type="predicted"/>
<dbReference type="AlphaFoldDB" id="A0A8H6SH50"/>
<dbReference type="SUPFAM" id="SSF52047">
    <property type="entry name" value="RNI-like"/>
    <property type="match status" value="1"/>
</dbReference>
<accession>A0A8H6SH50</accession>
<keyword evidence="2" id="KW-1185">Reference proteome</keyword>
<evidence type="ECO:0000313" key="2">
    <source>
        <dbReference type="Proteomes" id="UP000636479"/>
    </source>
</evidence>
<evidence type="ECO:0000313" key="1">
    <source>
        <dbReference type="EMBL" id="KAF7299473.1"/>
    </source>
</evidence>
<comment type="caution">
    <text evidence="1">The sequence shown here is derived from an EMBL/GenBank/DDBJ whole genome shotgun (WGS) entry which is preliminary data.</text>
</comment>
<dbReference type="GeneID" id="59348135"/>
<gene>
    <name evidence="1" type="ORF">MIND_00897300</name>
</gene>
<name>A0A8H6SH50_9AGAR</name>
<dbReference type="RefSeq" id="XP_037218861.1">
    <property type="nucleotide sequence ID" value="XM_037365619.1"/>
</dbReference>
<protein>
    <recommendedName>
        <fullName evidence="3">F-box domain-containing protein</fullName>
    </recommendedName>
</protein>
<organism evidence="1 2">
    <name type="scientific">Mycena indigotica</name>
    <dbReference type="NCBI Taxonomy" id="2126181"/>
    <lineage>
        <taxon>Eukaryota</taxon>
        <taxon>Fungi</taxon>
        <taxon>Dikarya</taxon>
        <taxon>Basidiomycota</taxon>
        <taxon>Agaricomycotina</taxon>
        <taxon>Agaricomycetes</taxon>
        <taxon>Agaricomycetidae</taxon>
        <taxon>Agaricales</taxon>
        <taxon>Marasmiineae</taxon>
        <taxon>Mycenaceae</taxon>
        <taxon>Mycena</taxon>
    </lineage>
</organism>
<dbReference type="Proteomes" id="UP000636479">
    <property type="component" value="Unassembled WGS sequence"/>
</dbReference>
<evidence type="ECO:0008006" key="3">
    <source>
        <dbReference type="Google" id="ProtNLM"/>
    </source>
</evidence>
<reference evidence="1" key="1">
    <citation type="submission" date="2020-05" db="EMBL/GenBank/DDBJ databases">
        <title>Mycena genomes resolve the evolution of fungal bioluminescence.</title>
        <authorList>
            <person name="Tsai I.J."/>
        </authorList>
    </citation>
    <scope>NUCLEOTIDE SEQUENCE</scope>
    <source>
        <strain evidence="1">171206Taipei</strain>
    </source>
</reference>